<keyword evidence="7" id="KW-1185">Reference proteome</keyword>
<protein>
    <recommendedName>
        <fullName evidence="8">DUF106 domain-containing protein</fullName>
    </recommendedName>
</protein>
<comment type="subcellular location">
    <subcellularLocation>
        <location evidence="1">Membrane</location>
        <topology evidence="1">Multi-pass membrane protein</topology>
    </subcellularLocation>
</comment>
<comment type="caution">
    <text evidence="6">The sequence shown here is derived from an EMBL/GenBank/DDBJ whole genome shotgun (WGS) entry which is preliminary data.</text>
</comment>
<evidence type="ECO:0000313" key="7">
    <source>
        <dbReference type="Proteomes" id="UP000632195"/>
    </source>
</evidence>
<dbReference type="AlphaFoldDB" id="A0AA37BQX9"/>
<evidence type="ECO:0008006" key="8">
    <source>
        <dbReference type="Google" id="ProtNLM"/>
    </source>
</evidence>
<dbReference type="GO" id="GO:0016020">
    <property type="term" value="C:membrane"/>
    <property type="evidence" value="ECO:0007669"/>
    <property type="project" value="UniProtKB-SubCell"/>
</dbReference>
<dbReference type="PANTHER" id="PTHR42198:SF1">
    <property type="entry name" value="INTEGRAL MEMBRANE PROTEIN"/>
    <property type="match status" value="1"/>
</dbReference>
<evidence type="ECO:0000256" key="3">
    <source>
        <dbReference type="ARBA" id="ARBA00022989"/>
    </source>
</evidence>
<dbReference type="SMART" id="SM01415">
    <property type="entry name" value="DUF106"/>
    <property type="match status" value="1"/>
</dbReference>
<feature type="transmembrane region" description="Helical" evidence="5">
    <location>
        <begin position="189"/>
        <end position="212"/>
    </location>
</feature>
<evidence type="ECO:0000256" key="1">
    <source>
        <dbReference type="ARBA" id="ARBA00004141"/>
    </source>
</evidence>
<keyword evidence="3 5" id="KW-1133">Transmembrane helix</keyword>
<proteinExistence type="predicted"/>
<evidence type="ECO:0000313" key="6">
    <source>
        <dbReference type="EMBL" id="GGM72101.1"/>
    </source>
</evidence>
<gene>
    <name evidence="6" type="ORF">GCM10007108_07840</name>
</gene>
<sequence length="232" mass="27341">MAEQNTQVSQQQAQQEAMRKMLSFQMIYMMVSLVMLFIVASPSLRTYIGMGMNRVFVPLLGFNYMYPLISLIFTGLILGIITSVPRYFFTDWVKMGQIQERSRALSKAITEAYRNNQRDRLQKLQKIRMDMALDQQVISMNTLKPFMVLTVFTFLIFAWLYVFVGEIPYRVVAFPWDFNVNIQLAHAWIFPYWIIMYALVSLVVGYFITMVMKLVDFTYKIRELEKKTQTVD</sequence>
<keyword evidence="4 5" id="KW-0472">Membrane</keyword>
<feature type="transmembrane region" description="Helical" evidence="5">
    <location>
        <begin position="146"/>
        <end position="169"/>
    </location>
</feature>
<dbReference type="InterPro" id="IPR038978">
    <property type="entry name" value="MJ0935"/>
</dbReference>
<evidence type="ECO:0000256" key="5">
    <source>
        <dbReference type="SAM" id="Phobius"/>
    </source>
</evidence>
<dbReference type="EMBL" id="BMNY01000001">
    <property type="protein sequence ID" value="GGM72101.1"/>
    <property type="molecule type" value="Genomic_DNA"/>
</dbReference>
<dbReference type="PANTHER" id="PTHR42198">
    <property type="entry name" value="INTEGRAL MEMBRANE PROTEIN"/>
    <property type="match status" value="1"/>
</dbReference>
<dbReference type="Proteomes" id="UP000632195">
    <property type="component" value="Unassembled WGS sequence"/>
</dbReference>
<evidence type="ECO:0000256" key="2">
    <source>
        <dbReference type="ARBA" id="ARBA00022692"/>
    </source>
</evidence>
<organism evidence="6 7">
    <name type="scientific">Thermogymnomonas acidicola</name>
    <dbReference type="NCBI Taxonomy" id="399579"/>
    <lineage>
        <taxon>Archaea</taxon>
        <taxon>Methanobacteriati</taxon>
        <taxon>Thermoplasmatota</taxon>
        <taxon>Thermoplasmata</taxon>
        <taxon>Thermoplasmatales</taxon>
        <taxon>Thermogymnomonas</taxon>
    </lineage>
</organism>
<evidence type="ECO:0000256" key="4">
    <source>
        <dbReference type="ARBA" id="ARBA00023136"/>
    </source>
</evidence>
<accession>A0AA37BQX9</accession>
<dbReference type="Pfam" id="PF01956">
    <property type="entry name" value="EMC3_TMCO1"/>
    <property type="match status" value="1"/>
</dbReference>
<feature type="transmembrane region" description="Helical" evidence="5">
    <location>
        <begin position="64"/>
        <end position="89"/>
    </location>
</feature>
<feature type="transmembrane region" description="Helical" evidence="5">
    <location>
        <begin position="21"/>
        <end position="44"/>
    </location>
</feature>
<keyword evidence="2 5" id="KW-0812">Transmembrane</keyword>
<dbReference type="InterPro" id="IPR002809">
    <property type="entry name" value="EMC3/TMCO1"/>
</dbReference>
<reference evidence="6" key="2">
    <citation type="submission" date="2022-09" db="EMBL/GenBank/DDBJ databases">
        <authorList>
            <person name="Sun Q."/>
            <person name="Ohkuma M."/>
        </authorList>
    </citation>
    <scope>NUCLEOTIDE SEQUENCE</scope>
    <source>
        <strain evidence="6">JCM 13583</strain>
    </source>
</reference>
<dbReference type="RefSeq" id="WP_188680495.1">
    <property type="nucleotide sequence ID" value="NZ_BMNY01000001.1"/>
</dbReference>
<reference evidence="6" key="1">
    <citation type="journal article" date="2014" name="Int. J. Syst. Evol. Microbiol.">
        <title>Complete genome sequence of Corynebacterium casei LMG S-19264T (=DSM 44701T), isolated from a smear-ripened cheese.</title>
        <authorList>
            <consortium name="US DOE Joint Genome Institute (JGI-PGF)"/>
            <person name="Walter F."/>
            <person name="Albersmeier A."/>
            <person name="Kalinowski J."/>
            <person name="Ruckert C."/>
        </authorList>
    </citation>
    <scope>NUCLEOTIDE SEQUENCE</scope>
    <source>
        <strain evidence="6">JCM 13583</strain>
    </source>
</reference>
<name>A0AA37BQX9_9ARCH</name>